<proteinExistence type="predicted"/>
<name>X1NU90_9ZZZZ</name>
<comment type="caution">
    <text evidence="1">The sequence shown here is derived from an EMBL/GenBank/DDBJ whole genome shotgun (WGS) entry which is preliminary data.</text>
</comment>
<evidence type="ECO:0000313" key="1">
    <source>
        <dbReference type="EMBL" id="GAI47173.1"/>
    </source>
</evidence>
<reference evidence="1" key="1">
    <citation type="journal article" date="2014" name="Front. Microbiol.">
        <title>High frequency of phylogenetically diverse reductive dehalogenase-homologous genes in deep subseafloor sedimentary metagenomes.</title>
        <authorList>
            <person name="Kawai M."/>
            <person name="Futagami T."/>
            <person name="Toyoda A."/>
            <person name="Takaki Y."/>
            <person name="Nishi S."/>
            <person name="Hori S."/>
            <person name="Arai W."/>
            <person name="Tsubouchi T."/>
            <person name="Morono Y."/>
            <person name="Uchiyama I."/>
            <person name="Ito T."/>
            <person name="Fujiyama A."/>
            <person name="Inagaki F."/>
            <person name="Takami H."/>
        </authorList>
    </citation>
    <scope>NUCLEOTIDE SEQUENCE</scope>
    <source>
        <strain evidence="1">Expedition CK06-06</strain>
    </source>
</reference>
<sequence>IDNEFKISVYAGHDNPYGVMWTLIMAKLLSRDDGSTPLIGLNFSNSVNNETIEISAEIRQAFDFEDIVRFEHHILETQKSIVRQPYDRRSELMELASKVRNVSAKHEGGDIDVEAQRDHPSDILEYFMKKEEVLEKGMMSLLLRNYLDKHDAVNNTA</sequence>
<dbReference type="EMBL" id="BARV01040968">
    <property type="protein sequence ID" value="GAI47173.1"/>
    <property type="molecule type" value="Genomic_DNA"/>
</dbReference>
<protein>
    <submittedName>
        <fullName evidence="1">Uncharacterized protein</fullName>
    </submittedName>
</protein>
<gene>
    <name evidence="1" type="ORF">S06H3_62222</name>
</gene>
<accession>X1NU90</accession>
<feature type="non-terminal residue" evidence="1">
    <location>
        <position position="1"/>
    </location>
</feature>
<feature type="non-terminal residue" evidence="1">
    <location>
        <position position="157"/>
    </location>
</feature>
<organism evidence="1">
    <name type="scientific">marine sediment metagenome</name>
    <dbReference type="NCBI Taxonomy" id="412755"/>
    <lineage>
        <taxon>unclassified sequences</taxon>
        <taxon>metagenomes</taxon>
        <taxon>ecological metagenomes</taxon>
    </lineage>
</organism>
<dbReference type="AlphaFoldDB" id="X1NU90"/>